<protein>
    <submittedName>
        <fullName evidence="2">Helix-turn-helix domain-containing protein</fullName>
    </submittedName>
</protein>
<gene>
    <name evidence="2" type="ORF">F6I34_03565</name>
</gene>
<evidence type="ECO:0000313" key="3">
    <source>
        <dbReference type="Proteomes" id="UP000326476"/>
    </source>
</evidence>
<evidence type="ECO:0000313" key="2">
    <source>
        <dbReference type="EMBL" id="KAA9241073.1"/>
    </source>
</evidence>
<comment type="caution">
    <text evidence="2">The sequence shown here is derived from an EMBL/GenBank/DDBJ whole genome shotgun (WGS) entry which is preliminary data.</text>
</comment>
<name>A0A5N1BU94_9LACT</name>
<dbReference type="GO" id="GO:0003677">
    <property type="term" value="F:DNA binding"/>
    <property type="evidence" value="ECO:0007669"/>
    <property type="project" value="InterPro"/>
</dbReference>
<accession>A0A5N1BU94</accession>
<dbReference type="InterPro" id="IPR001387">
    <property type="entry name" value="Cro/C1-type_HTH"/>
</dbReference>
<dbReference type="InterPro" id="IPR010982">
    <property type="entry name" value="Lambda_DNA-bd_dom_sf"/>
</dbReference>
<evidence type="ECO:0000259" key="1">
    <source>
        <dbReference type="PROSITE" id="PS50943"/>
    </source>
</evidence>
<dbReference type="Pfam" id="PF01381">
    <property type="entry name" value="HTH_3"/>
    <property type="match status" value="1"/>
</dbReference>
<proteinExistence type="predicted"/>
<dbReference type="EMBL" id="VYVN01000006">
    <property type="protein sequence ID" value="KAA9241073.1"/>
    <property type="molecule type" value="Genomic_DNA"/>
</dbReference>
<sequence length="27" mass="3043">MVQLLKTARNQAKMIQEEVAEVIGVSR</sequence>
<keyword evidence="3" id="KW-1185">Reference proteome</keyword>
<feature type="domain" description="HTH cro/C1-type" evidence="1">
    <location>
        <begin position="5"/>
        <end position="27"/>
    </location>
</feature>
<dbReference type="AlphaFoldDB" id="A0A5N1BU94"/>
<organism evidence="2 3">
    <name type="scientific">Aerococcus tenax</name>
    <dbReference type="NCBI Taxonomy" id="3078812"/>
    <lineage>
        <taxon>Bacteria</taxon>
        <taxon>Bacillati</taxon>
        <taxon>Bacillota</taxon>
        <taxon>Bacilli</taxon>
        <taxon>Lactobacillales</taxon>
        <taxon>Aerococcaceae</taxon>
        <taxon>Aerococcus</taxon>
    </lineage>
</organism>
<dbReference type="RefSeq" id="WP_111821700.1">
    <property type="nucleotide sequence ID" value="NZ_QMGY01000001.1"/>
</dbReference>
<dbReference type="PROSITE" id="PS50943">
    <property type="entry name" value="HTH_CROC1"/>
    <property type="match status" value="1"/>
</dbReference>
<dbReference type="Proteomes" id="UP000326476">
    <property type="component" value="Unassembled WGS sequence"/>
</dbReference>
<reference evidence="3" key="1">
    <citation type="submission" date="2019-09" db="EMBL/GenBank/DDBJ databases">
        <title>Draft genome sequence assemblies of isolates from the urinary tract.</title>
        <authorList>
            <person name="Mores C.R."/>
            <person name="Putonti C."/>
            <person name="Wolfe A.J."/>
        </authorList>
    </citation>
    <scope>NUCLEOTIDE SEQUENCE [LARGE SCALE GENOMIC DNA]</scope>
    <source>
        <strain evidence="3">UMB8614</strain>
    </source>
</reference>
<dbReference type="SUPFAM" id="SSF47413">
    <property type="entry name" value="lambda repressor-like DNA-binding domains"/>
    <property type="match status" value="1"/>
</dbReference>